<evidence type="ECO:0000256" key="1">
    <source>
        <dbReference type="ARBA" id="ARBA00022491"/>
    </source>
</evidence>
<dbReference type="EMBL" id="LK932368">
    <property type="protein sequence ID" value="CDS84643.1"/>
    <property type="molecule type" value="Genomic_DNA"/>
</dbReference>
<keyword evidence="1" id="KW-0678">Repressor</keyword>
<evidence type="ECO:0000313" key="13">
    <source>
        <dbReference type="Proteomes" id="UP000411588"/>
    </source>
</evidence>
<dbReference type="InterPro" id="IPR028082">
    <property type="entry name" value="Peripla_BP_I"/>
</dbReference>
<reference evidence="10 12" key="2">
    <citation type="submission" date="2017-02" db="EMBL/GenBank/DDBJ databases">
        <authorList>
            <consortium name="Pathogen Informatics"/>
        </authorList>
    </citation>
    <scope>NUCLEOTIDE SEQUENCE [LARGE SCALE GENOMIC DNA]</scope>
    <source>
        <strain evidence="13">clo34</strain>
        <strain evidence="11">Clo34</strain>
        <strain evidence="10 12">VRECD0157</strain>
    </source>
</reference>
<keyword evidence="3 9" id="KW-0238">DNA-binding</keyword>
<dbReference type="RefSeq" id="WP_003437479.1">
    <property type="nucleotide sequence ID" value="NZ_AP031492.1"/>
</dbReference>
<dbReference type="AlphaFoldDB" id="A0A031WDM5"/>
<dbReference type="Proteomes" id="UP000878956">
    <property type="component" value="Unassembled WGS sequence"/>
</dbReference>
<evidence type="ECO:0000313" key="9">
    <source>
        <dbReference type="EMBL" id="HBH1542410.1"/>
    </source>
</evidence>
<dbReference type="SUPFAM" id="SSF53822">
    <property type="entry name" value="Periplasmic binding protein-like I"/>
    <property type="match status" value="1"/>
</dbReference>
<proteinExistence type="predicted"/>
<evidence type="ECO:0000256" key="2">
    <source>
        <dbReference type="ARBA" id="ARBA00023015"/>
    </source>
</evidence>
<accession>A0A031WDM5</accession>
<dbReference type="InterPro" id="IPR000843">
    <property type="entry name" value="HTH_LacI"/>
</dbReference>
<dbReference type="GO" id="GO:0003700">
    <property type="term" value="F:DNA-binding transcription factor activity"/>
    <property type="evidence" value="ECO:0007669"/>
    <property type="project" value="TreeGrafter"/>
</dbReference>
<evidence type="ECO:0000313" key="8">
    <source>
        <dbReference type="EMBL" id="CDT44122.1"/>
    </source>
</evidence>
<evidence type="ECO:0000313" key="7">
    <source>
        <dbReference type="EMBL" id="CDS84643.1"/>
    </source>
</evidence>
<reference evidence="7" key="1">
    <citation type="submission" date="2014-07" db="EMBL/GenBank/DDBJ databases">
        <authorList>
            <person name="Monot Marc"/>
        </authorList>
    </citation>
    <scope>NUCLEOTIDE SEQUENCE</scope>
    <source>
        <strain evidence="8">7032989</strain>
        <strain evidence="7">7032994</strain>
    </source>
</reference>
<dbReference type="Pfam" id="PF13377">
    <property type="entry name" value="Peripla_BP_3"/>
    <property type="match status" value="1"/>
</dbReference>
<dbReference type="Gene3D" id="3.40.50.2300">
    <property type="match status" value="2"/>
</dbReference>
<dbReference type="Proteomes" id="UP000189137">
    <property type="component" value="Unassembled WGS sequence"/>
</dbReference>
<dbReference type="EMBL" id="DAEPXK010000017">
    <property type="protein sequence ID" value="HBH1542410.1"/>
    <property type="molecule type" value="Genomic_DNA"/>
</dbReference>
<name>A0A031WDM5_CLODI</name>
<evidence type="ECO:0000256" key="4">
    <source>
        <dbReference type="ARBA" id="ARBA00023163"/>
    </source>
</evidence>
<dbReference type="CDD" id="cd01392">
    <property type="entry name" value="HTH_LacI"/>
    <property type="match status" value="1"/>
</dbReference>
<keyword evidence="4" id="KW-0804">Transcription</keyword>
<dbReference type="InterPro" id="IPR010982">
    <property type="entry name" value="Lambda_DNA-bd_dom_sf"/>
</dbReference>
<evidence type="ECO:0000259" key="5">
    <source>
        <dbReference type="PROSITE" id="PS50932"/>
    </source>
</evidence>
<dbReference type="EMBL" id="LK932482">
    <property type="protein sequence ID" value="CDS84189.1"/>
    <property type="molecule type" value="Genomic_DNA"/>
</dbReference>
<dbReference type="GeneID" id="66353282"/>
<dbReference type="InterPro" id="IPR046335">
    <property type="entry name" value="LacI/GalR-like_sensor"/>
</dbReference>
<evidence type="ECO:0000313" key="11">
    <source>
        <dbReference type="EMBL" id="VFD32379.1"/>
    </source>
</evidence>
<keyword evidence="2" id="KW-0805">Transcription regulation</keyword>
<evidence type="ECO:0000313" key="12">
    <source>
        <dbReference type="Proteomes" id="UP000189137"/>
    </source>
</evidence>
<dbReference type="PANTHER" id="PTHR30146:SF148">
    <property type="entry name" value="HTH-TYPE TRANSCRIPTIONAL REPRESSOR PURR-RELATED"/>
    <property type="match status" value="1"/>
</dbReference>
<dbReference type="SUPFAM" id="SSF47413">
    <property type="entry name" value="lambda repressor-like DNA-binding domains"/>
    <property type="match status" value="1"/>
</dbReference>
<protein>
    <submittedName>
        <fullName evidence="10">Catabolite control protein</fullName>
    </submittedName>
    <submittedName>
        <fullName evidence="9">LacI family DNA-binding transcriptional regulator</fullName>
    </submittedName>
    <submittedName>
        <fullName evidence="11">LacI family transcriptional regulator</fullName>
    </submittedName>
    <submittedName>
        <fullName evidence="7">Transcriptional regulator, LacI family</fullName>
    </submittedName>
</protein>
<evidence type="ECO:0000313" key="6">
    <source>
        <dbReference type="EMBL" id="CDS84189.1"/>
    </source>
</evidence>
<dbReference type="PROSITE" id="PS50932">
    <property type="entry name" value="HTH_LACI_2"/>
    <property type="match status" value="1"/>
</dbReference>
<dbReference type="CDD" id="cd06267">
    <property type="entry name" value="PBP1_LacI_sugar_binding-like"/>
    <property type="match status" value="1"/>
</dbReference>
<dbReference type="EMBL" id="FUPS01000003">
    <property type="protein sequence ID" value="SJS05945.1"/>
    <property type="molecule type" value="Genomic_DNA"/>
</dbReference>
<dbReference type="PATRIC" id="fig|1496.1371.peg.1678"/>
<dbReference type="Proteomes" id="UP000411588">
    <property type="component" value="Unassembled WGS sequence"/>
</dbReference>
<feature type="domain" description="HTH lacI-type" evidence="5">
    <location>
        <begin position="2"/>
        <end position="56"/>
    </location>
</feature>
<dbReference type="GO" id="GO:0000976">
    <property type="term" value="F:transcription cis-regulatory region binding"/>
    <property type="evidence" value="ECO:0007669"/>
    <property type="project" value="TreeGrafter"/>
</dbReference>
<dbReference type="Pfam" id="PF00356">
    <property type="entry name" value="LacI"/>
    <property type="match status" value="1"/>
</dbReference>
<evidence type="ECO:0000313" key="10">
    <source>
        <dbReference type="EMBL" id="SJS05945.1"/>
    </source>
</evidence>
<sequence>MVTIKDIARNLGISYSTVSRCLNNNPNVSEKTKKKVVEEANRLGFHFNVNARNLAKKETNRIGVIFSNNFNHQDTRKFFSDIMDSSINSIETNKYDFIIQPNNNISGDSNVYKMVNGQMVDGLVIVSQSIKKEEYDFLKDNNFPHVFIYFKPSFIGEVDNFFWDDNVYGGYIATKHLIDHGHKDIITVTSDDKSSKMHEDRTKGYLNAMEEANLKTEVIKSKMDFESQVEFLEKYIDKIKKASAIFVQQDVPAISIIQELKTTYGINVPEDISIIGYNNIELISYFRSHLSTIDDPREQVIKNGVDSLVNIINKKSTEHIPRKLYPRLIIRNSVKRIK</sequence>
<organism evidence="7">
    <name type="scientific">Clostridioides difficile</name>
    <name type="common">Peptoclostridium difficile</name>
    <dbReference type="NCBI Taxonomy" id="1496"/>
    <lineage>
        <taxon>Bacteria</taxon>
        <taxon>Bacillati</taxon>
        <taxon>Bacillota</taxon>
        <taxon>Clostridia</taxon>
        <taxon>Peptostreptococcales</taxon>
        <taxon>Peptostreptococcaceae</taxon>
        <taxon>Clostridioides</taxon>
    </lineage>
</organism>
<dbReference type="Gene3D" id="1.10.260.40">
    <property type="entry name" value="lambda repressor-like DNA-binding domains"/>
    <property type="match status" value="1"/>
</dbReference>
<gene>
    <name evidence="10" type="primary">ccpA_1</name>
    <name evidence="11" type="synonym">ccpA_2</name>
    <name evidence="8" type="ORF">BN1095_480008</name>
    <name evidence="6" type="ORF">BN1096_310013</name>
    <name evidence="7" type="ORF">BN1097_320013</name>
    <name evidence="9" type="ORF">KRM00_001893</name>
    <name evidence="11" type="ORF">SAMEA1402399_02076</name>
    <name evidence="10" type="ORF">SAMEA3375112_01131</name>
</gene>
<dbReference type="PANTHER" id="PTHR30146">
    <property type="entry name" value="LACI-RELATED TRANSCRIPTIONAL REPRESSOR"/>
    <property type="match status" value="1"/>
</dbReference>
<dbReference type="KEGG" id="pdf:CD630DERM_07760"/>
<dbReference type="SMART" id="SM00354">
    <property type="entry name" value="HTH_LACI"/>
    <property type="match status" value="1"/>
</dbReference>
<dbReference type="EMBL" id="CAADAN010000006">
    <property type="protein sequence ID" value="VFD32379.1"/>
    <property type="molecule type" value="Genomic_DNA"/>
</dbReference>
<reference evidence="9" key="3">
    <citation type="journal article" date="2018" name="Genome Biol.">
        <title>SKESA: strategic k-mer extension for scrupulous assemblies.</title>
        <authorList>
            <person name="Souvorov A."/>
            <person name="Agarwala R."/>
            <person name="Lipman D.J."/>
        </authorList>
    </citation>
    <scope>NUCLEOTIDE SEQUENCE</scope>
    <source>
        <strain evidence="9">HN1000</strain>
    </source>
</reference>
<evidence type="ECO:0000256" key="3">
    <source>
        <dbReference type="ARBA" id="ARBA00023125"/>
    </source>
</evidence>
<reference evidence="9" key="4">
    <citation type="submission" date="2021-06" db="EMBL/GenBank/DDBJ databases">
        <authorList>
            <consortium name="NCBI Pathogen Detection Project"/>
        </authorList>
    </citation>
    <scope>NUCLEOTIDE SEQUENCE</scope>
    <source>
        <strain evidence="9">HN1000</strain>
    </source>
</reference>
<dbReference type="EMBL" id="LK933160">
    <property type="protein sequence ID" value="CDT44122.1"/>
    <property type="molecule type" value="Genomic_DNA"/>
</dbReference>